<dbReference type="GO" id="GO:0006887">
    <property type="term" value="P:exocytosis"/>
    <property type="evidence" value="ECO:0007669"/>
    <property type="project" value="UniProtKB-KW"/>
</dbReference>
<keyword evidence="4" id="KW-0175">Coiled coil</keyword>
<dbReference type="AlphaFoldDB" id="A0A397VAL7"/>
<dbReference type="Pfam" id="PF09763">
    <property type="entry name" value="Sec3_CC"/>
    <property type="match status" value="2"/>
</dbReference>
<dbReference type="PANTHER" id="PTHR16092">
    <property type="entry name" value="SEC3/SYNTAXIN-RELATED"/>
    <property type="match status" value="1"/>
</dbReference>
<evidence type="ECO:0000259" key="5">
    <source>
        <dbReference type="Pfam" id="PF09763"/>
    </source>
</evidence>
<dbReference type="GO" id="GO:0000145">
    <property type="term" value="C:exocyst"/>
    <property type="evidence" value="ECO:0007669"/>
    <property type="project" value="InterPro"/>
</dbReference>
<organism evidence="7 8">
    <name type="scientific">Gigaspora rosea</name>
    <dbReference type="NCBI Taxonomy" id="44941"/>
    <lineage>
        <taxon>Eukaryota</taxon>
        <taxon>Fungi</taxon>
        <taxon>Fungi incertae sedis</taxon>
        <taxon>Mucoromycota</taxon>
        <taxon>Glomeromycotina</taxon>
        <taxon>Glomeromycetes</taxon>
        <taxon>Diversisporales</taxon>
        <taxon>Gigasporaceae</taxon>
        <taxon>Gigaspora</taxon>
    </lineage>
</organism>
<feature type="domain" description="Exocyst complex component Sec3 C-terminal" evidence="6">
    <location>
        <begin position="1039"/>
        <end position="1138"/>
    </location>
</feature>
<dbReference type="GO" id="GO:0005546">
    <property type="term" value="F:phosphatidylinositol-4,5-bisphosphate binding"/>
    <property type="evidence" value="ECO:0007669"/>
    <property type="project" value="TreeGrafter"/>
</dbReference>
<comment type="similarity">
    <text evidence="1">Belongs to the SEC3 family.</text>
</comment>
<dbReference type="Pfam" id="PF20654">
    <property type="entry name" value="Sec3_C-term"/>
    <property type="match status" value="2"/>
</dbReference>
<evidence type="ECO:0000256" key="3">
    <source>
        <dbReference type="ARBA" id="ARBA00022483"/>
    </source>
</evidence>
<comment type="caution">
    <text evidence="7">The sequence shown here is derived from an EMBL/GenBank/DDBJ whole genome shotgun (WGS) entry which is preliminary data.</text>
</comment>
<gene>
    <name evidence="7" type="ORF">C2G38_2183080</name>
</gene>
<keyword evidence="3" id="KW-0268">Exocytosis</keyword>
<reference evidence="7 8" key="1">
    <citation type="submission" date="2018-06" db="EMBL/GenBank/DDBJ databases">
        <title>Comparative genomics reveals the genomic features of Rhizophagus irregularis, R. cerebriforme, R. diaphanum and Gigaspora rosea, and their symbiotic lifestyle signature.</title>
        <authorList>
            <person name="Morin E."/>
            <person name="San Clemente H."/>
            <person name="Chen E.C.H."/>
            <person name="De La Providencia I."/>
            <person name="Hainaut M."/>
            <person name="Kuo A."/>
            <person name="Kohler A."/>
            <person name="Murat C."/>
            <person name="Tang N."/>
            <person name="Roy S."/>
            <person name="Loubradou J."/>
            <person name="Henrissat B."/>
            <person name="Grigoriev I.V."/>
            <person name="Corradi N."/>
            <person name="Roux C."/>
            <person name="Martin F.M."/>
        </authorList>
    </citation>
    <scope>NUCLEOTIDE SEQUENCE [LARGE SCALE GENOMIC DNA]</scope>
    <source>
        <strain evidence="7 8">DAOM 194757</strain>
    </source>
</reference>
<feature type="domain" description="Exocyst complex component Sec3 C-terminal" evidence="6">
    <location>
        <begin position="860"/>
        <end position="1023"/>
    </location>
</feature>
<evidence type="ECO:0000259" key="6">
    <source>
        <dbReference type="Pfam" id="PF20654"/>
    </source>
</evidence>
<dbReference type="InterPro" id="IPR048628">
    <property type="entry name" value="Sec3_C"/>
</dbReference>
<protein>
    <submittedName>
        <fullName evidence="7">Exocyst complex component Sec3-domain-containing protein</fullName>
    </submittedName>
</protein>
<dbReference type="InterPro" id="IPR019160">
    <property type="entry name" value="Sec3_CC"/>
</dbReference>
<dbReference type="OrthoDB" id="27109at2759"/>
<dbReference type="PANTHER" id="PTHR16092:SF14">
    <property type="entry name" value="EXOCYST COMPLEX COMPONENT 1 ISOFORM X1"/>
    <property type="match status" value="1"/>
</dbReference>
<feature type="domain" description="Exocyst complex component Sec3 coiled-coil" evidence="5">
    <location>
        <begin position="66"/>
        <end position="196"/>
    </location>
</feature>
<dbReference type="EMBL" id="QKWP01000503">
    <property type="protein sequence ID" value="RIB18981.1"/>
    <property type="molecule type" value="Genomic_DNA"/>
</dbReference>
<evidence type="ECO:0000313" key="7">
    <source>
        <dbReference type="EMBL" id="RIB18981.1"/>
    </source>
</evidence>
<feature type="domain" description="Exocyst complex component Sec3 coiled-coil" evidence="5">
    <location>
        <begin position="521"/>
        <end position="651"/>
    </location>
</feature>
<evidence type="ECO:0000256" key="4">
    <source>
        <dbReference type="ARBA" id="ARBA00023054"/>
    </source>
</evidence>
<dbReference type="GO" id="GO:0006893">
    <property type="term" value="P:Golgi to plasma membrane transport"/>
    <property type="evidence" value="ECO:0007669"/>
    <property type="project" value="TreeGrafter"/>
</dbReference>
<keyword evidence="2" id="KW-0813">Transport</keyword>
<dbReference type="Proteomes" id="UP000266673">
    <property type="component" value="Unassembled WGS sequence"/>
</dbReference>
<proteinExistence type="inferred from homology"/>
<dbReference type="GO" id="GO:0005886">
    <property type="term" value="C:plasma membrane"/>
    <property type="evidence" value="ECO:0007669"/>
    <property type="project" value="TreeGrafter"/>
</dbReference>
<accession>A0A397VAL7</accession>
<keyword evidence="8" id="KW-1185">Reference proteome</keyword>
<evidence type="ECO:0000256" key="2">
    <source>
        <dbReference type="ARBA" id="ARBA00022448"/>
    </source>
</evidence>
<name>A0A397VAL7_9GLOM</name>
<sequence>MLTNQLQALIKKKDRIPQAGGLKNDSNGIVQHKAEDEDVKQEEISLINVSELLNDFDWKGSGNAAALEERLLNELAALEAANIHAMVESDDRVNSVIEQIDKAINELDNMDSWLSIYAAELNSMGDEDIHHIESQNRGLQVQTANQKALLSELDRLIQIISIPDQVIKILRQESMDTPQGVQNIEQAAEQLKHAIETPFDKSLQEMKAIQEKIESYRYHAKNFCSRFGEYMRMMFQFQTETLMNDKSRGPRHNNLTIQSHDYITNNLSKYCTLSLWVKEMDPNRHLEVQSLYVAAKEPIYKKETKEYLQQMSTKQALEFRDNNNNSGKIPLEESFNHCLRTIIPLISNEQKFMADFFNLDKKDSKSSFNDSEVFLKDLDDDEDEIMHKKLLYEHMEKLFNFSQMNYVHLLIMDASLTQRKNIKLPANLGIIVSIEKLIQEEERPNFNYVIKVFRDVRKHCLENFGSIHYRIPQAGGLKNDSNGIVQHKAEDEDVKQEEISLINVSELLNDFDWKGSGNAAALEERLLNELAALEAANIHAMVESDDRVNSVIEQIDKAINELDNMDSWLSIYAAELNSMGDEDIHHIESQNRGLQVQTANQKALLSELDRLIQIISIPDQVIKILRQESMDTPQGVQNIEQAAEQLKHAIETPFDKSLQEMKAIQEKIESYIYHAKNFCSRFGEYMRMMFQFQTETLMNDKSRGPRHNNLTIQSHDYITNNLSKYCTLSLWVKEMDPNRHLEVQSLYVAAKEPIYKKETKEYLQQMSAANAYSNRSSLFSFDSTKQALEFRDNNNNSGKIPLEESFNHCLRTIIPLISNEQKFMADFFNLDKKDSKSSFNDSEVFLKDLDDDEDEIMHKKLLYEHMEKLFNFLPDELCAFIDYGCKLDAAIQIVGIIVSIEKLIQEEERPNFNYVIKVFRDVRKHCLEILDRFINDQLKAIEDTKVTSKRRKGIVLFIRIFPRFVERIEHTMNGADKLEIRNIVNSGYEKIVKMMFDCLEAISKYEESIADDREQLNAHIMTLDMHELRTINIWKLTPNQSFGDHSEFFEGIESLLRTTSAPEEVGFRLKYSKDALKKVVSQYPGKEIRKDMISLYKRVDKHFTEEEGLLQVVWRSIEEEVIRCHERFTSIINKCYPDSNISLEFSIDDLLNYFSELARSHLLTIFCIELILN</sequence>
<evidence type="ECO:0000256" key="1">
    <source>
        <dbReference type="ARBA" id="ARBA00006518"/>
    </source>
</evidence>
<evidence type="ECO:0000313" key="8">
    <source>
        <dbReference type="Proteomes" id="UP000266673"/>
    </source>
</evidence>
<dbReference type="STRING" id="44941.A0A397VAL7"/>